<keyword evidence="3" id="KW-1185">Reference proteome</keyword>
<feature type="domain" description="YhcG PDDEXK nuclease" evidence="1">
    <location>
        <begin position="50"/>
        <end position="201"/>
    </location>
</feature>
<dbReference type="Proteomes" id="UP000776252">
    <property type="component" value="Unassembled WGS sequence"/>
</dbReference>
<gene>
    <name evidence="2" type="ORF">KPL37_13860</name>
</gene>
<dbReference type="InterPro" id="IPR053148">
    <property type="entry name" value="PD-DEXK-like_domain"/>
</dbReference>
<sequence>MGNSNWSVRELKRQISTSLFERLLLSNGDGNKEKVLELSKIGITFNNPKDMLKDPYVFEFLGLPEDKPILEKDLEKALIVQIENFLLELGRGFMFVGSQQKITLGNKHYYVDLVFYNKILKAYVLIDLKMTNLMPEHFGQMNMYVNYYAAEVSDEGDNPPIGILLCTSKDEIVAEYALGGLSTNIFVSTYVKYIPDKEQLIKQVEYVLNKNKQCDEDTN</sequence>
<evidence type="ECO:0000313" key="2">
    <source>
        <dbReference type="EMBL" id="MBU3160827.1"/>
    </source>
</evidence>
<evidence type="ECO:0000259" key="1">
    <source>
        <dbReference type="Pfam" id="PF06250"/>
    </source>
</evidence>
<dbReference type="EMBL" id="JAHLDV010000036">
    <property type="protein sequence ID" value="MBU3160827.1"/>
    <property type="molecule type" value="Genomic_DNA"/>
</dbReference>
<name>A0ABS6BWW4_9CLOT</name>
<dbReference type="InterPro" id="IPR009362">
    <property type="entry name" value="YhcG_C"/>
</dbReference>
<organism evidence="2 3">
    <name type="scientific">Clostridium frigoris</name>
    <dbReference type="NCBI Taxonomy" id="205327"/>
    <lineage>
        <taxon>Bacteria</taxon>
        <taxon>Bacillati</taxon>
        <taxon>Bacillota</taxon>
        <taxon>Clostridia</taxon>
        <taxon>Eubacteriales</taxon>
        <taxon>Clostridiaceae</taxon>
        <taxon>Clostridium</taxon>
    </lineage>
</organism>
<dbReference type="PANTHER" id="PTHR30547:SF5">
    <property type="entry name" value="NUCLEASE YHCG-RELATED"/>
    <property type="match status" value="1"/>
</dbReference>
<proteinExistence type="predicted"/>
<dbReference type="Pfam" id="PF06250">
    <property type="entry name" value="YhcG_C"/>
    <property type="match status" value="1"/>
</dbReference>
<dbReference type="PANTHER" id="PTHR30547">
    <property type="entry name" value="UNCHARACTERIZED PROTEIN YHCG-RELATED"/>
    <property type="match status" value="1"/>
</dbReference>
<comment type="caution">
    <text evidence="2">The sequence shown here is derived from an EMBL/GenBank/DDBJ whole genome shotgun (WGS) entry which is preliminary data.</text>
</comment>
<accession>A0ABS6BWW4</accession>
<evidence type="ECO:0000313" key="3">
    <source>
        <dbReference type="Proteomes" id="UP000776252"/>
    </source>
</evidence>
<reference evidence="2 3" key="1">
    <citation type="submission" date="2021-06" db="EMBL/GenBank/DDBJ databases">
        <title>Clostridia strains as spoilage organisms.</title>
        <authorList>
            <person name="Wambui J."/>
            <person name="Stephan R."/>
            <person name="Stevens M.J.A."/>
        </authorList>
    </citation>
    <scope>NUCLEOTIDE SEQUENCE [LARGE SCALE GENOMIC DNA]</scope>
    <source>
        <strain evidence="2 3">DSM 14204</strain>
    </source>
</reference>
<protein>
    <submittedName>
        <fullName evidence="2">DUF1016 family protein</fullName>
    </submittedName>
</protein>